<dbReference type="GO" id="GO:0009002">
    <property type="term" value="F:serine-type D-Ala-D-Ala carboxypeptidase activity"/>
    <property type="evidence" value="ECO:0007669"/>
    <property type="project" value="UniProtKB-EC"/>
</dbReference>
<feature type="region of interest" description="Disordered" evidence="18">
    <location>
        <begin position="629"/>
        <end position="680"/>
    </location>
</feature>
<dbReference type="PANTHER" id="PTHR32282">
    <property type="entry name" value="BINDING PROTEIN TRANSPEPTIDASE, PUTATIVE-RELATED"/>
    <property type="match status" value="1"/>
</dbReference>
<keyword evidence="8" id="KW-0812">Transmembrane</keyword>
<evidence type="ECO:0000256" key="18">
    <source>
        <dbReference type="SAM" id="MobiDB-lite"/>
    </source>
</evidence>
<dbReference type="Pfam" id="PF00912">
    <property type="entry name" value="Transgly"/>
    <property type="match status" value="1"/>
</dbReference>
<evidence type="ECO:0000256" key="7">
    <source>
        <dbReference type="ARBA" id="ARBA00022679"/>
    </source>
</evidence>
<evidence type="ECO:0000256" key="2">
    <source>
        <dbReference type="ARBA" id="ARBA00007739"/>
    </source>
</evidence>
<evidence type="ECO:0000256" key="4">
    <source>
        <dbReference type="ARBA" id="ARBA00022645"/>
    </source>
</evidence>
<keyword evidence="14" id="KW-0511">Multifunctional enzyme</keyword>
<evidence type="ECO:0000313" key="22">
    <source>
        <dbReference type="Proteomes" id="UP000180057"/>
    </source>
</evidence>
<keyword evidence="4" id="KW-0121">Carboxypeptidase</keyword>
<dbReference type="AlphaFoldDB" id="A0A1S2M256"/>
<comment type="catalytic activity">
    <reaction evidence="17">
        <text>[GlcNAc-(1-&gt;4)-Mur2Ac(oyl-L-Ala-gamma-D-Glu-L-Lys-D-Ala-D-Ala)](n)-di-trans,octa-cis-undecaprenyl diphosphate + beta-D-GlcNAc-(1-&gt;4)-Mur2Ac(oyl-L-Ala-gamma-D-Glu-L-Lys-D-Ala-D-Ala)-di-trans,octa-cis-undecaprenyl diphosphate = [GlcNAc-(1-&gt;4)-Mur2Ac(oyl-L-Ala-gamma-D-Glu-L-Lys-D-Ala-D-Ala)](n+1)-di-trans,octa-cis-undecaprenyl diphosphate + di-trans,octa-cis-undecaprenyl diphosphate + H(+)</text>
        <dbReference type="Rhea" id="RHEA:23708"/>
        <dbReference type="Rhea" id="RHEA-COMP:9602"/>
        <dbReference type="Rhea" id="RHEA-COMP:9603"/>
        <dbReference type="ChEBI" id="CHEBI:15378"/>
        <dbReference type="ChEBI" id="CHEBI:58405"/>
        <dbReference type="ChEBI" id="CHEBI:60033"/>
        <dbReference type="ChEBI" id="CHEBI:78435"/>
        <dbReference type="EC" id="2.4.99.28"/>
    </reaction>
</comment>
<dbReference type="PANTHER" id="PTHR32282:SF32">
    <property type="entry name" value="PENICILLIN-BINDING PROTEIN 2A"/>
    <property type="match status" value="1"/>
</dbReference>
<dbReference type="SUPFAM" id="SSF56601">
    <property type="entry name" value="beta-lactamase/transpeptidase-like"/>
    <property type="match status" value="1"/>
</dbReference>
<comment type="similarity">
    <text evidence="2">In the N-terminal section; belongs to the glycosyltransferase 51 family.</text>
</comment>
<dbReference type="GO" id="GO:0071555">
    <property type="term" value="P:cell wall organization"/>
    <property type="evidence" value="ECO:0007669"/>
    <property type="project" value="UniProtKB-KW"/>
</dbReference>
<keyword evidence="11" id="KW-0573">Peptidoglycan synthesis</keyword>
<keyword evidence="3" id="KW-1003">Cell membrane</keyword>
<keyword evidence="5" id="KW-0645">Protease</keyword>
<evidence type="ECO:0000256" key="14">
    <source>
        <dbReference type="ARBA" id="ARBA00023268"/>
    </source>
</evidence>
<keyword evidence="15" id="KW-0961">Cell wall biogenesis/degradation</keyword>
<dbReference type="SUPFAM" id="SSF53955">
    <property type="entry name" value="Lysozyme-like"/>
    <property type="match status" value="1"/>
</dbReference>
<evidence type="ECO:0000256" key="17">
    <source>
        <dbReference type="ARBA" id="ARBA00049902"/>
    </source>
</evidence>
<keyword evidence="10" id="KW-0133">Cell shape</keyword>
<dbReference type="InterPro" id="IPR001460">
    <property type="entry name" value="PCN-bd_Tpept"/>
</dbReference>
<keyword evidence="7" id="KW-0808">Transferase</keyword>
<evidence type="ECO:0000256" key="16">
    <source>
        <dbReference type="ARBA" id="ARBA00034000"/>
    </source>
</evidence>
<dbReference type="InterPro" id="IPR012338">
    <property type="entry name" value="Beta-lactam/transpept-like"/>
</dbReference>
<evidence type="ECO:0000259" key="19">
    <source>
        <dbReference type="Pfam" id="PF00905"/>
    </source>
</evidence>
<sequence>MRKQKQKRRMIKSTLITATLVFLIVAAVFTIIISKAFEVDLSKLEEPLPKPSVIFDKNGEAASELTSARFTTVPLSQVPDELIHAIIAVEDQRFFDHWGVDLRGITRSAWRNFRAGSVVEGGSTITQQLAKNLFFTHDRTYDRKFREVVTAYRIERKYSKEAILELYLNQIYFGEGTWGIQNAAKIYFGKDVEEITISEAALLAALPKAPTHYSPFQNEQKAKERRDLVLFLLHQQNYIDETEYEQSVSEAIVLRDWEIDGLRGKYPSYVDYVIEEAIDKYGFSEEDILTGGLHIFTQMDPDVQSAIEITYENDELFPTQTGDQLVQSASVVIDPYSGGVRGLVGYRGKHVYRGFNRATQLKRQPGSAIKPLAVFAPALENGFKPTSMLIDQKTDFNGYSPRNYNDRYQGRVSLYNSLIHSINVPAVALLHEIGVGEGIDFLQKSNIPLHQDDRNLSLALGGFTKGVSPLEMAQAFGMFPNLGTMKKAHAITKITSSTGEILLEVEEEEVQVMKPENAYTMTRMLMGVVEEGTGKNAALGRPTAGKTGTTQLPNTGDFQGVNGVRDAWFVGYSPELVTAVWVGYDKVDPSHVMQSAGGNHPARIFQTIMSSALQDTVISPFLKPTNYREEVLKETKKKEQEKRKEKETDKKKKEKKKEAEKRDKRGKDRENNPGRGRGRD</sequence>
<organism evidence="21 22">
    <name type="scientific">Anaerobacillus alkalidiazotrophicus</name>
    <dbReference type="NCBI Taxonomy" id="472963"/>
    <lineage>
        <taxon>Bacteria</taxon>
        <taxon>Bacillati</taxon>
        <taxon>Bacillota</taxon>
        <taxon>Bacilli</taxon>
        <taxon>Bacillales</taxon>
        <taxon>Bacillaceae</taxon>
        <taxon>Anaerobacillus</taxon>
    </lineage>
</organism>
<dbReference type="STRING" id="472963.BKP45_15995"/>
<dbReference type="InterPro" id="IPR036950">
    <property type="entry name" value="PBP_transglycosylase"/>
</dbReference>
<feature type="domain" description="Penicillin-binding protein transpeptidase" evidence="19">
    <location>
        <begin position="331"/>
        <end position="609"/>
    </location>
</feature>
<keyword evidence="12" id="KW-1133">Transmembrane helix</keyword>
<proteinExistence type="inferred from homology"/>
<evidence type="ECO:0000256" key="10">
    <source>
        <dbReference type="ARBA" id="ARBA00022960"/>
    </source>
</evidence>
<evidence type="ECO:0000256" key="11">
    <source>
        <dbReference type="ARBA" id="ARBA00022984"/>
    </source>
</evidence>
<dbReference type="Proteomes" id="UP000180057">
    <property type="component" value="Unassembled WGS sequence"/>
</dbReference>
<keyword evidence="6" id="KW-0328">Glycosyltransferase</keyword>
<dbReference type="Gene3D" id="3.40.710.10">
    <property type="entry name" value="DD-peptidase/beta-lactamase superfamily"/>
    <property type="match status" value="1"/>
</dbReference>
<dbReference type="EMBL" id="MLQS01000028">
    <property type="protein sequence ID" value="OIJ18694.1"/>
    <property type="molecule type" value="Genomic_DNA"/>
</dbReference>
<dbReference type="GO" id="GO:0006508">
    <property type="term" value="P:proteolysis"/>
    <property type="evidence" value="ECO:0007669"/>
    <property type="project" value="UniProtKB-KW"/>
</dbReference>
<evidence type="ECO:0000256" key="6">
    <source>
        <dbReference type="ARBA" id="ARBA00022676"/>
    </source>
</evidence>
<evidence type="ECO:0000256" key="5">
    <source>
        <dbReference type="ARBA" id="ARBA00022670"/>
    </source>
</evidence>
<dbReference type="InterPro" id="IPR001264">
    <property type="entry name" value="Glyco_trans_51"/>
</dbReference>
<dbReference type="Pfam" id="PF00905">
    <property type="entry name" value="Transpeptidase"/>
    <property type="match status" value="1"/>
</dbReference>
<dbReference type="NCBIfam" id="TIGR02074">
    <property type="entry name" value="PBP_1a_fam"/>
    <property type="match status" value="1"/>
</dbReference>
<dbReference type="InterPro" id="IPR050396">
    <property type="entry name" value="Glycosyltr_51/Transpeptidase"/>
</dbReference>
<evidence type="ECO:0000256" key="9">
    <source>
        <dbReference type="ARBA" id="ARBA00022801"/>
    </source>
</evidence>
<protein>
    <submittedName>
        <fullName evidence="21">Penicillin-binding protein</fullName>
    </submittedName>
</protein>
<accession>A0A1S2M256</accession>
<dbReference type="GO" id="GO:0008658">
    <property type="term" value="F:penicillin binding"/>
    <property type="evidence" value="ECO:0007669"/>
    <property type="project" value="InterPro"/>
</dbReference>
<gene>
    <name evidence="21" type="ORF">BKP45_15995</name>
</gene>
<dbReference type="Gene3D" id="1.10.3810.10">
    <property type="entry name" value="Biosynthetic peptidoglycan transglycosylase-like"/>
    <property type="match status" value="1"/>
</dbReference>
<evidence type="ECO:0000256" key="1">
    <source>
        <dbReference type="ARBA" id="ARBA00007090"/>
    </source>
</evidence>
<evidence type="ECO:0000259" key="20">
    <source>
        <dbReference type="Pfam" id="PF00912"/>
    </source>
</evidence>
<keyword evidence="13" id="KW-0472">Membrane</keyword>
<evidence type="ECO:0000256" key="3">
    <source>
        <dbReference type="ARBA" id="ARBA00022475"/>
    </source>
</evidence>
<name>A0A1S2M256_9BACI</name>
<evidence type="ECO:0000256" key="15">
    <source>
        <dbReference type="ARBA" id="ARBA00023316"/>
    </source>
</evidence>
<comment type="catalytic activity">
    <reaction evidence="16">
        <text>Preferential cleavage: (Ac)2-L-Lys-D-Ala-|-D-Ala. Also transpeptidation of peptidyl-alanyl moieties that are N-acyl substituents of D-alanine.</text>
        <dbReference type="EC" id="3.4.16.4"/>
    </reaction>
</comment>
<dbReference type="GO" id="GO:0008360">
    <property type="term" value="P:regulation of cell shape"/>
    <property type="evidence" value="ECO:0007669"/>
    <property type="project" value="UniProtKB-KW"/>
</dbReference>
<keyword evidence="9" id="KW-0378">Hydrolase</keyword>
<feature type="domain" description="Glycosyl transferase family 51" evidence="20">
    <location>
        <begin position="61"/>
        <end position="230"/>
    </location>
</feature>
<keyword evidence="22" id="KW-1185">Reference proteome</keyword>
<dbReference type="FunFam" id="1.10.3810.10:FF:000001">
    <property type="entry name" value="Penicillin-binding protein 1A"/>
    <property type="match status" value="1"/>
</dbReference>
<dbReference type="GO" id="GO:0008955">
    <property type="term" value="F:peptidoglycan glycosyltransferase activity"/>
    <property type="evidence" value="ECO:0007669"/>
    <property type="project" value="UniProtKB-EC"/>
</dbReference>
<dbReference type="GO" id="GO:0030288">
    <property type="term" value="C:outer membrane-bounded periplasmic space"/>
    <property type="evidence" value="ECO:0007669"/>
    <property type="project" value="TreeGrafter"/>
</dbReference>
<dbReference type="GO" id="GO:0009252">
    <property type="term" value="P:peptidoglycan biosynthetic process"/>
    <property type="evidence" value="ECO:0007669"/>
    <property type="project" value="UniProtKB-KW"/>
</dbReference>
<comment type="caution">
    <text evidence="21">The sequence shown here is derived from an EMBL/GenBank/DDBJ whole genome shotgun (WGS) entry which is preliminary data.</text>
</comment>
<evidence type="ECO:0000313" key="21">
    <source>
        <dbReference type="EMBL" id="OIJ18694.1"/>
    </source>
</evidence>
<dbReference type="InterPro" id="IPR023346">
    <property type="entry name" value="Lysozyme-like_dom_sf"/>
</dbReference>
<evidence type="ECO:0000256" key="13">
    <source>
        <dbReference type="ARBA" id="ARBA00023136"/>
    </source>
</evidence>
<comment type="similarity">
    <text evidence="1">In the C-terminal section; belongs to the transpeptidase family.</text>
</comment>
<reference evidence="21 22" key="1">
    <citation type="submission" date="2016-10" db="EMBL/GenBank/DDBJ databases">
        <title>Draft genome sequences of four alkaliphilic bacteria belonging to the Anaerobacillus genus.</title>
        <authorList>
            <person name="Bassil N.M."/>
            <person name="Lloyd J.R."/>
        </authorList>
    </citation>
    <scope>NUCLEOTIDE SEQUENCE [LARGE SCALE GENOMIC DNA]</scope>
    <source>
        <strain evidence="21 22">DSM 22531</strain>
    </source>
</reference>
<evidence type="ECO:0000256" key="8">
    <source>
        <dbReference type="ARBA" id="ARBA00022692"/>
    </source>
</evidence>
<evidence type="ECO:0000256" key="12">
    <source>
        <dbReference type="ARBA" id="ARBA00022989"/>
    </source>
</evidence>